<gene>
    <name evidence="2" type="ORF">A4X13_0g8977</name>
</gene>
<accession>A0A8T8SC63</accession>
<organism evidence="2 3">
    <name type="scientific">Tilletia indica</name>
    <dbReference type="NCBI Taxonomy" id="43049"/>
    <lineage>
        <taxon>Eukaryota</taxon>
        <taxon>Fungi</taxon>
        <taxon>Dikarya</taxon>
        <taxon>Basidiomycota</taxon>
        <taxon>Ustilaginomycotina</taxon>
        <taxon>Exobasidiomycetes</taxon>
        <taxon>Tilletiales</taxon>
        <taxon>Tilletiaceae</taxon>
        <taxon>Tilletia</taxon>
    </lineage>
</organism>
<proteinExistence type="predicted"/>
<dbReference type="EMBL" id="LWDF02001996">
    <property type="protein sequence ID" value="KAE8236941.1"/>
    <property type="molecule type" value="Genomic_DNA"/>
</dbReference>
<feature type="compositionally biased region" description="Polar residues" evidence="1">
    <location>
        <begin position="1"/>
        <end position="12"/>
    </location>
</feature>
<evidence type="ECO:0000313" key="2">
    <source>
        <dbReference type="EMBL" id="KAE8236941.1"/>
    </source>
</evidence>
<protein>
    <submittedName>
        <fullName evidence="2">Uncharacterized protein</fullName>
    </submittedName>
</protein>
<evidence type="ECO:0000256" key="1">
    <source>
        <dbReference type="SAM" id="MobiDB-lite"/>
    </source>
</evidence>
<feature type="region of interest" description="Disordered" evidence="1">
    <location>
        <begin position="1"/>
        <end position="21"/>
    </location>
</feature>
<feature type="region of interest" description="Disordered" evidence="1">
    <location>
        <begin position="124"/>
        <end position="143"/>
    </location>
</feature>
<name>A0A8T8SC63_9BASI</name>
<comment type="caution">
    <text evidence="2">The sequence shown here is derived from an EMBL/GenBank/DDBJ whole genome shotgun (WGS) entry which is preliminary data.</text>
</comment>
<dbReference type="AlphaFoldDB" id="A0A8T8SC63"/>
<evidence type="ECO:0000313" key="3">
    <source>
        <dbReference type="Proteomes" id="UP000077521"/>
    </source>
</evidence>
<dbReference type="Proteomes" id="UP000077521">
    <property type="component" value="Unassembled WGS sequence"/>
</dbReference>
<sequence>MGKRTNTYQQRVVQHGPGPLNGTFSSTQGGRSYYCFTENIPAIVLSQRGTVVELSEDEDDSDEDLGLAHPARTTATAAPTVAPSLAPATMAPVSAPAMAPAPSATVNPTPSFAPTVAPSLAPAMAPAPSATADPTPSLAPAVAPSVATSTAPAHTVAPAPVSTPAHPPLPSVVAPTVTPAPTWAAAHLQLRDARSPAARRAIGGTPTGHLTSWWLEDVVSFDPSKPPSMLKKTKGSSTAYFDPNGNQVKERWRCLRCDSVRTVDPKHTGVMSHHTRRLCPSTST</sequence>
<reference evidence="2" key="1">
    <citation type="submission" date="2016-04" db="EMBL/GenBank/DDBJ databases">
        <authorList>
            <person name="Nguyen H.D."/>
            <person name="Samba Siva P."/>
            <person name="Cullis J."/>
            <person name="Levesque C.A."/>
            <person name="Hambleton S."/>
        </authorList>
    </citation>
    <scope>NUCLEOTIDE SEQUENCE</scope>
    <source>
        <strain evidence="2">DAOMC 236416</strain>
    </source>
</reference>
<reference evidence="2" key="2">
    <citation type="journal article" date="2019" name="IMA Fungus">
        <title>Genome sequencing and comparison of five Tilletia species to identify candidate genes for the detection of regulated species infecting wheat.</title>
        <authorList>
            <person name="Nguyen H.D.T."/>
            <person name="Sultana T."/>
            <person name="Kesanakurti P."/>
            <person name="Hambleton S."/>
        </authorList>
    </citation>
    <scope>NUCLEOTIDE SEQUENCE</scope>
    <source>
        <strain evidence="2">DAOMC 236416</strain>
    </source>
</reference>
<keyword evidence="3" id="KW-1185">Reference proteome</keyword>